<proteinExistence type="predicted"/>
<comment type="caution">
    <text evidence="2">The sequence shown here is derived from an EMBL/GenBank/DDBJ whole genome shotgun (WGS) entry which is preliminary data.</text>
</comment>
<dbReference type="RefSeq" id="WP_194020562.1">
    <property type="nucleotide sequence ID" value="NZ_JADEVV010000049.1"/>
</dbReference>
<evidence type="ECO:0000313" key="3">
    <source>
        <dbReference type="Proteomes" id="UP000658720"/>
    </source>
</evidence>
<dbReference type="SUPFAM" id="SSF55729">
    <property type="entry name" value="Acyl-CoA N-acyltransferases (Nat)"/>
    <property type="match status" value="1"/>
</dbReference>
<dbReference type="PROSITE" id="PS51186">
    <property type="entry name" value="GNAT"/>
    <property type="match status" value="1"/>
</dbReference>
<dbReference type="Proteomes" id="UP000658720">
    <property type="component" value="Unassembled WGS sequence"/>
</dbReference>
<feature type="domain" description="N-acetyltransferase" evidence="1">
    <location>
        <begin position="4"/>
        <end position="169"/>
    </location>
</feature>
<protein>
    <submittedName>
        <fullName evidence="2">GNAT family N-acetyltransferase</fullName>
    </submittedName>
</protein>
<keyword evidence="3" id="KW-1185">Reference proteome</keyword>
<dbReference type="Pfam" id="PF00583">
    <property type="entry name" value="Acetyltransf_1"/>
    <property type="match status" value="1"/>
</dbReference>
<evidence type="ECO:0000259" key="1">
    <source>
        <dbReference type="PROSITE" id="PS51186"/>
    </source>
</evidence>
<dbReference type="EMBL" id="JADEVV010000049">
    <property type="protein sequence ID" value="MBE9255116.1"/>
    <property type="molecule type" value="Genomic_DNA"/>
</dbReference>
<name>A0ABR9VVP7_9SYNC</name>
<dbReference type="InterPro" id="IPR016181">
    <property type="entry name" value="Acyl_CoA_acyltransferase"/>
</dbReference>
<accession>A0ABR9VVP7</accession>
<dbReference type="InterPro" id="IPR000182">
    <property type="entry name" value="GNAT_dom"/>
</dbReference>
<sequence>MNDYLIRRLTPEDAPGVAALVRRVWGEDYFRRALYDPDALLRANADGRLLSVVGIDSTGRVVAHDALSRPEHESWAETGAAMVDPEHRHHGLMSKTRPFVIQAAREEGLNGVFGHPVADHVFSQNVYVDLGFTCLGVMAGELPSRYLRHVPPEYRSRHGSMLLYALPLRSFTPRRIFPPTQHADLIHSLYARLGIPVTNSGKPMLLQSSARAMRARYDEDFDILVIDRIDSAQEPDACRTDFERATAGHDNVLVQIPLDRETSPDWCAWVEHEGFFFAGITPGFDNGRDVIFYIRLQEAPVPVIYYADPKAEDIIKAVLADCRRATGGAIKSVLVQSDSRSSSH</sequence>
<organism evidence="2 3">
    <name type="scientific">Synechocystis salina LEGE 00031</name>
    <dbReference type="NCBI Taxonomy" id="1828736"/>
    <lineage>
        <taxon>Bacteria</taxon>
        <taxon>Bacillati</taxon>
        <taxon>Cyanobacteriota</taxon>
        <taxon>Cyanophyceae</taxon>
        <taxon>Synechococcales</taxon>
        <taxon>Merismopediaceae</taxon>
        <taxon>Synechocystis</taxon>
    </lineage>
</organism>
<gene>
    <name evidence="2" type="ORF">IQ217_14970</name>
</gene>
<dbReference type="Gene3D" id="3.40.630.30">
    <property type="match status" value="1"/>
</dbReference>
<evidence type="ECO:0000313" key="2">
    <source>
        <dbReference type="EMBL" id="MBE9255116.1"/>
    </source>
</evidence>
<reference evidence="2 3" key="1">
    <citation type="submission" date="2020-10" db="EMBL/GenBank/DDBJ databases">
        <authorList>
            <person name="Castelo-Branco R."/>
            <person name="Eusebio N."/>
            <person name="Adriana R."/>
            <person name="Vieira A."/>
            <person name="Brugerolle De Fraissinette N."/>
            <person name="Rezende De Castro R."/>
            <person name="Schneider M.P."/>
            <person name="Vasconcelos V."/>
            <person name="Leao P.N."/>
        </authorList>
    </citation>
    <scope>NUCLEOTIDE SEQUENCE [LARGE SCALE GENOMIC DNA]</scope>
    <source>
        <strain evidence="2 3">LEGE 00031</strain>
    </source>
</reference>